<dbReference type="AlphaFoldDB" id="A0A975FY97"/>
<dbReference type="EMBL" id="CP073078">
    <property type="protein sequence ID" value="QUD87424.1"/>
    <property type="molecule type" value="Genomic_DNA"/>
</dbReference>
<gene>
    <name evidence="2" type="ORF">KCG34_20590</name>
</gene>
<evidence type="ECO:0000313" key="3">
    <source>
        <dbReference type="Proteomes" id="UP000676409"/>
    </source>
</evidence>
<keyword evidence="3" id="KW-1185">Reference proteome</keyword>
<protein>
    <recommendedName>
        <fullName evidence="4">DUF2066 domain-containing protein</fullName>
    </recommendedName>
</protein>
<reference evidence="2" key="1">
    <citation type="submission" date="2021-04" db="EMBL/GenBank/DDBJ databases">
        <title>The complete genome sequence of Caulobacter sp. S6.</title>
        <authorList>
            <person name="Tang Y."/>
            <person name="Ouyang W."/>
            <person name="Liu Q."/>
            <person name="Huang B."/>
            <person name="Guo Z."/>
            <person name="Lei P."/>
        </authorList>
    </citation>
    <scope>NUCLEOTIDE SEQUENCE</scope>
    <source>
        <strain evidence="2">S6</strain>
    </source>
</reference>
<accession>A0A975FY97</accession>
<evidence type="ECO:0008006" key="4">
    <source>
        <dbReference type="Google" id="ProtNLM"/>
    </source>
</evidence>
<organism evidence="2 3">
    <name type="scientific">Phenylobacterium montanum</name>
    <dbReference type="NCBI Taxonomy" id="2823693"/>
    <lineage>
        <taxon>Bacteria</taxon>
        <taxon>Pseudomonadati</taxon>
        <taxon>Pseudomonadota</taxon>
        <taxon>Alphaproteobacteria</taxon>
        <taxon>Caulobacterales</taxon>
        <taxon>Caulobacteraceae</taxon>
        <taxon>Phenylobacterium</taxon>
    </lineage>
</organism>
<evidence type="ECO:0000256" key="1">
    <source>
        <dbReference type="SAM" id="SignalP"/>
    </source>
</evidence>
<evidence type="ECO:0000313" key="2">
    <source>
        <dbReference type="EMBL" id="QUD87424.1"/>
    </source>
</evidence>
<feature type="chain" id="PRO_5037745016" description="DUF2066 domain-containing protein" evidence="1">
    <location>
        <begin position="37"/>
        <end position="314"/>
    </location>
</feature>
<sequence length="314" mass="32845">MRAGIKFGSRWLIATRLASAVAVLLLSLFAPSLAQAEKVPLSPDAFTAALAERFRAALPRGKVEIAGALTLKVDAAAGPGTAYLDRIYQACQQDQGACDGLVDDFVAKMAAYQNTPPAPLSRSQLRVVVRPSDYVEAYRQAMAGKFELVAAPLVGDLWLVGAADEPTTIDMLNSKMATLLKLSPDEAIALGEKNMRDSVRRQVEGVTRQPVGGFAVLSGDAYASSALAFPDLFAPLAARASGDLLVAAPAADTLVLLAGGGDSGPKDLAKVAKAGVASAERPISAAVFRWSDKGWVEVLVPARRSRREAAASGQ</sequence>
<feature type="signal peptide" evidence="1">
    <location>
        <begin position="1"/>
        <end position="36"/>
    </location>
</feature>
<dbReference type="KEGG" id="caul:KCG34_20590"/>
<name>A0A975FY97_9CAUL</name>
<proteinExistence type="predicted"/>
<dbReference type="Proteomes" id="UP000676409">
    <property type="component" value="Chromosome"/>
</dbReference>
<keyword evidence="1" id="KW-0732">Signal</keyword>
<dbReference type="RefSeq" id="WP_211937476.1">
    <property type="nucleotide sequence ID" value="NZ_CP073078.1"/>
</dbReference>